<organism evidence="1 2">
    <name type="scientific">Aminobacter anthyllidis</name>
    <dbReference type="NCBI Taxonomy" id="1035067"/>
    <lineage>
        <taxon>Bacteria</taxon>
        <taxon>Pseudomonadati</taxon>
        <taxon>Pseudomonadota</taxon>
        <taxon>Alphaproteobacteria</taxon>
        <taxon>Hyphomicrobiales</taxon>
        <taxon>Phyllobacteriaceae</taxon>
        <taxon>Aminobacter</taxon>
    </lineage>
</organism>
<dbReference type="EMBL" id="JAFLWW010000001">
    <property type="protein sequence ID" value="MBT1154637.1"/>
    <property type="molecule type" value="Genomic_DNA"/>
</dbReference>
<reference evidence="1" key="1">
    <citation type="journal article" date="2021" name="Microorganisms">
        <title>Phylogenomic Reconstruction and Metabolic Potential of the Genus Aminobacter.</title>
        <authorList>
            <person name="Artuso I."/>
            <person name="Turrini P."/>
            <person name="Pirolo M."/>
            <person name="Lugli G.A."/>
            <person name="Ventura M."/>
            <person name="Visca P."/>
        </authorList>
    </citation>
    <scope>NUCLEOTIDE SEQUENCE</scope>
    <source>
        <strain evidence="1">LMG 26462</strain>
    </source>
</reference>
<dbReference type="NCBIfam" id="TIGR03344">
    <property type="entry name" value="VI_effect_Hcp1"/>
    <property type="match status" value="1"/>
</dbReference>
<dbReference type="PANTHER" id="PTHR36152">
    <property type="entry name" value="CYTOPLASMIC PROTEIN-RELATED"/>
    <property type="match status" value="1"/>
</dbReference>
<dbReference type="PANTHER" id="PTHR36152:SF1">
    <property type="entry name" value="UBIQUITIN-LIKE DOMAIN-CONTAINING PROTEIN"/>
    <property type="match status" value="1"/>
</dbReference>
<accession>A0A9X1D2B4</accession>
<proteinExistence type="predicted"/>
<dbReference type="SUPFAM" id="SSF141452">
    <property type="entry name" value="Hcp1-like"/>
    <property type="match status" value="1"/>
</dbReference>
<name>A0A9X1D2B4_9HYPH</name>
<dbReference type="Pfam" id="PF05638">
    <property type="entry name" value="T6SS_HCP"/>
    <property type="match status" value="1"/>
</dbReference>
<dbReference type="InterPro" id="IPR036624">
    <property type="entry name" value="Hcp1-lik_sf"/>
</dbReference>
<gene>
    <name evidence="1" type="primary">hcp</name>
    <name evidence="1" type="ORF">J1C56_03445</name>
</gene>
<reference evidence="1" key="2">
    <citation type="submission" date="2021-03" db="EMBL/GenBank/DDBJ databases">
        <authorList>
            <person name="Artuso I."/>
            <person name="Turrini P."/>
            <person name="Pirolo M."/>
            <person name="Lugli G.A."/>
            <person name="Ventura M."/>
            <person name="Visca P."/>
        </authorList>
    </citation>
    <scope>NUCLEOTIDE SEQUENCE</scope>
    <source>
        <strain evidence="1">LMG 26462</strain>
    </source>
</reference>
<protein>
    <submittedName>
        <fullName evidence="1">Type VI secretion system tube protein Hcp</fullName>
    </submittedName>
</protein>
<dbReference type="InterPro" id="IPR053165">
    <property type="entry name" value="HSI-I_assembly_Hcp1"/>
</dbReference>
<dbReference type="Gene3D" id="2.30.110.20">
    <property type="entry name" value="Hcp1-like"/>
    <property type="match status" value="1"/>
</dbReference>
<dbReference type="InterPro" id="IPR008514">
    <property type="entry name" value="T6SS_Hcp"/>
</dbReference>
<evidence type="ECO:0000313" key="2">
    <source>
        <dbReference type="Proteomes" id="UP001138921"/>
    </source>
</evidence>
<comment type="caution">
    <text evidence="1">The sequence shown here is derived from an EMBL/GenBank/DDBJ whole genome shotgun (WGS) entry which is preliminary data.</text>
</comment>
<dbReference type="Proteomes" id="UP001138921">
    <property type="component" value="Unassembled WGS sequence"/>
</dbReference>
<evidence type="ECO:0000313" key="1">
    <source>
        <dbReference type="EMBL" id="MBT1154637.1"/>
    </source>
</evidence>
<sequence length="154" mass="17534">MPETRTKIDGFLKVPDIPGPSVRDGHDEEIEVYGVDYSMIAPHDPNSLSRRGRVALGMIEFTKHYDMASPYLQKALFDNTLMGEVKFSCRRTIEGETSDYLVVTLTDASVVTYHMRPSPDEPDVIEDKVSFAYKTIKFNYDDKHEVEMDVHVGK</sequence>
<keyword evidence="2" id="KW-1185">Reference proteome</keyword>
<dbReference type="AlphaFoldDB" id="A0A9X1D2B4"/>
<dbReference type="RefSeq" id="WP_214385969.1">
    <property type="nucleotide sequence ID" value="NZ_JAFLWW010000001.1"/>
</dbReference>